<organism evidence="9 10">
    <name type="scientific">Desulfosarcina ovata subsp. sediminis</name>
    <dbReference type="NCBI Taxonomy" id="885957"/>
    <lineage>
        <taxon>Bacteria</taxon>
        <taxon>Pseudomonadati</taxon>
        <taxon>Thermodesulfobacteriota</taxon>
        <taxon>Desulfobacteria</taxon>
        <taxon>Desulfobacterales</taxon>
        <taxon>Desulfosarcinaceae</taxon>
        <taxon>Desulfosarcina</taxon>
    </lineage>
</organism>
<dbReference type="Pfam" id="PF00889">
    <property type="entry name" value="EF_TS"/>
    <property type="match status" value="1"/>
</dbReference>
<dbReference type="InterPro" id="IPR014039">
    <property type="entry name" value="Transl_elong_EFTs/EF1B_dimer"/>
</dbReference>
<keyword evidence="5" id="KW-0963">Cytoplasm</keyword>
<dbReference type="SUPFAM" id="SSF46934">
    <property type="entry name" value="UBA-like"/>
    <property type="match status" value="1"/>
</dbReference>
<evidence type="ECO:0000256" key="1">
    <source>
        <dbReference type="ARBA" id="ARBA00005532"/>
    </source>
</evidence>
<dbReference type="InterPro" id="IPR018101">
    <property type="entry name" value="Transl_elong_Ts_CS"/>
</dbReference>
<evidence type="ECO:0000313" key="9">
    <source>
        <dbReference type="EMBL" id="BBO86643.1"/>
    </source>
</evidence>
<dbReference type="HAMAP" id="MF_00050">
    <property type="entry name" value="EF_Ts"/>
    <property type="match status" value="1"/>
</dbReference>
<dbReference type="Gene3D" id="1.10.8.10">
    <property type="entry name" value="DNA helicase RuvA subunit, C-terminal domain"/>
    <property type="match status" value="1"/>
</dbReference>
<dbReference type="Gene3D" id="3.30.479.20">
    <property type="entry name" value="Elongation factor Ts, dimerisation domain"/>
    <property type="match status" value="1"/>
</dbReference>
<dbReference type="AlphaFoldDB" id="A0A5K8A263"/>
<dbReference type="NCBIfam" id="TIGR00116">
    <property type="entry name" value="tsf"/>
    <property type="match status" value="1"/>
</dbReference>
<feature type="region of interest" description="Involved in Mg(2+) ion dislocation from EF-Tu" evidence="5">
    <location>
        <begin position="82"/>
        <end position="85"/>
    </location>
</feature>
<evidence type="ECO:0000256" key="4">
    <source>
        <dbReference type="ARBA" id="ARBA00022917"/>
    </source>
</evidence>
<keyword evidence="3 5" id="KW-0251">Elongation factor</keyword>
<sequence>MADITAAMVKELREKSGAGMMDCKAALVECGGDLEKAIDFLRKKGIATAAKRAGRATSEGTVQSYIHMGGKIGVMVEVNCETDFVAKTDDFGDFAKNIAMHIAATNPVGITQEDVPQEVIDREREIYRAQVIEMGKPEQMVEKIAEGKMNKFYKENCLMNQQYVKEPDKTIADYLNEVIARTGEKISIKRFARFQIGAD</sequence>
<gene>
    <name evidence="5 9" type="primary">tsf</name>
    <name evidence="9" type="ORF">DSCO28_72090</name>
</gene>
<protein>
    <recommendedName>
        <fullName evidence="2 5">Elongation factor Ts</fullName>
        <shortName evidence="5">EF-Ts</shortName>
    </recommendedName>
</protein>
<dbReference type="FunFam" id="1.10.286.20:FF:000001">
    <property type="entry name" value="Elongation factor Ts"/>
    <property type="match status" value="1"/>
</dbReference>
<dbReference type="FunFam" id="1.10.8.10:FF:000001">
    <property type="entry name" value="Elongation factor Ts"/>
    <property type="match status" value="1"/>
</dbReference>
<comment type="similarity">
    <text evidence="1 5 6">Belongs to the EF-Ts family.</text>
</comment>
<dbReference type="InterPro" id="IPR009060">
    <property type="entry name" value="UBA-like_sf"/>
</dbReference>
<keyword evidence="4 5" id="KW-0648">Protein biosynthesis</keyword>
<accession>A0A5K8A263</accession>
<dbReference type="PANTHER" id="PTHR11741">
    <property type="entry name" value="ELONGATION FACTOR TS"/>
    <property type="match status" value="1"/>
</dbReference>
<reference evidence="9 10" key="1">
    <citation type="submission" date="2019-11" db="EMBL/GenBank/DDBJ databases">
        <title>Comparative genomics of hydrocarbon-degrading Desulfosarcina strains.</title>
        <authorList>
            <person name="Watanabe M."/>
            <person name="Kojima H."/>
            <person name="Fukui M."/>
        </authorList>
    </citation>
    <scope>NUCLEOTIDE SEQUENCE [LARGE SCALE GENOMIC DNA]</scope>
    <source>
        <strain evidence="9 10">28bB2T</strain>
    </source>
</reference>
<dbReference type="GO" id="GO:0003746">
    <property type="term" value="F:translation elongation factor activity"/>
    <property type="evidence" value="ECO:0007669"/>
    <property type="project" value="UniProtKB-UniRule"/>
</dbReference>
<dbReference type="InterPro" id="IPR001816">
    <property type="entry name" value="Transl_elong_EFTs/EF1B"/>
</dbReference>
<dbReference type="KEGG" id="dov:DSCO28_72090"/>
<dbReference type="GO" id="GO:0005737">
    <property type="term" value="C:cytoplasm"/>
    <property type="evidence" value="ECO:0007669"/>
    <property type="project" value="UniProtKB-SubCell"/>
</dbReference>
<dbReference type="SUPFAM" id="SSF54713">
    <property type="entry name" value="Elongation factor Ts (EF-Ts), dimerisation domain"/>
    <property type="match status" value="1"/>
</dbReference>
<dbReference type="RefSeq" id="WP_155314059.1">
    <property type="nucleotide sequence ID" value="NZ_AP021876.1"/>
</dbReference>
<evidence type="ECO:0000259" key="8">
    <source>
        <dbReference type="Pfam" id="PF00889"/>
    </source>
</evidence>
<name>A0A5K8A263_9BACT</name>
<dbReference type="PROSITE" id="PS01127">
    <property type="entry name" value="EF_TS_2"/>
    <property type="match status" value="1"/>
</dbReference>
<evidence type="ECO:0000256" key="5">
    <source>
        <dbReference type="HAMAP-Rule" id="MF_00050"/>
    </source>
</evidence>
<comment type="function">
    <text evidence="5 6">Associates with the EF-Tu.GDP complex and induces the exchange of GDP to GTP. It remains bound to the aminoacyl-tRNA.EF-Tu.GTP complex up to the GTP hydrolysis stage on the ribosome.</text>
</comment>
<dbReference type="Gene3D" id="1.10.286.20">
    <property type="match status" value="1"/>
</dbReference>
<dbReference type="Proteomes" id="UP000425960">
    <property type="component" value="Chromosome"/>
</dbReference>
<evidence type="ECO:0000256" key="6">
    <source>
        <dbReference type="RuleBase" id="RU000642"/>
    </source>
</evidence>
<evidence type="ECO:0000256" key="7">
    <source>
        <dbReference type="RuleBase" id="RU000643"/>
    </source>
</evidence>
<dbReference type="PANTHER" id="PTHR11741:SF0">
    <property type="entry name" value="ELONGATION FACTOR TS, MITOCHONDRIAL"/>
    <property type="match status" value="1"/>
</dbReference>
<proteinExistence type="inferred from homology"/>
<dbReference type="EMBL" id="AP021876">
    <property type="protein sequence ID" value="BBO86643.1"/>
    <property type="molecule type" value="Genomic_DNA"/>
</dbReference>
<dbReference type="InterPro" id="IPR036402">
    <property type="entry name" value="EF-Ts_dimer_sf"/>
</dbReference>
<dbReference type="CDD" id="cd14275">
    <property type="entry name" value="UBA_EF-Ts"/>
    <property type="match status" value="1"/>
</dbReference>
<evidence type="ECO:0000256" key="3">
    <source>
        <dbReference type="ARBA" id="ARBA00022768"/>
    </source>
</evidence>
<feature type="domain" description="Translation elongation factor EFTs/EF1B dimerisation" evidence="8">
    <location>
        <begin position="51"/>
        <end position="197"/>
    </location>
</feature>
<evidence type="ECO:0000313" key="10">
    <source>
        <dbReference type="Proteomes" id="UP000425960"/>
    </source>
</evidence>
<evidence type="ECO:0000256" key="2">
    <source>
        <dbReference type="ARBA" id="ARBA00016956"/>
    </source>
</evidence>
<comment type="subcellular location">
    <subcellularLocation>
        <location evidence="5 7">Cytoplasm</location>
    </subcellularLocation>
</comment>